<dbReference type="Proteomes" id="UP001151516">
    <property type="component" value="Unassembled WGS sequence"/>
</dbReference>
<dbReference type="PROSITE" id="PS00657">
    <property type="entry name" value="FORK_HEAD_1"/>
    <property type="match status" value="1"/>
</dbReference>
<dbReference type="SUPFAM" id="SSF46785">
    <property type="entry name" value="Winged helix' DNA-binding domain"/>
    <property type="match status" value="1"/>
</dbReference>
<accession>A0A9W8GL32</accession>
<sequence>MDRDGGRPSQYPLDEKAVYPEMLPGGFINPFSVPPADAQQRMQASAAAPQPAMPSSTSIQQLSASLHTHHLQQLQQQQQHRVLHRQSFDISMLPPMGPQTQPSGLQFQHRPSHLPFRNEIFGMVPSQNASISSMPLQQRQGEFDIDAAFPHMSSALHSNGNLSNTTAASLSHAGSTNASASANSPSQISSKSSSSMGINPPGPPDIALLLSGAAQLKTHTPGKPPYSYATLITYALLHHPRKQMTLNEIYNWAMTNYPYFKTAGSGWKNSIRHNLSLNKTFVRIPRPANEPGKGAYWTVDLAVLDSTMNNAGKPPPMHRYSLPRDGQLDALGCGVPAHMPSGSGSGFMAPLQPHLPMQTQPPLSFAPPGGGQPSELATINPFLMSVTSSISEMGVNHPMQPSHGGFGLRRASLQVLPSNRYQPYPGAPIGAPGDRMTPMCDGTVENTSAFNAPNPLNGLNPFATPAATAPSAESSIHSLETFLQAKCPASTQPPPQPNGTDSLASNANNGQSANQEPAAPTPADIIGTSARDSGYNGLNDNALMSLKARLQVKPTSSLPSHLVPPQQTNSIGGATAHKQMSESTESIGNSDGPPAIGSRLAPASQPVGGAGKDQAQGQNIAYGAPMSNTSAGSGMSNMGDISTYFTFSEAHEPPT</sequence>
<protein>
    <recommendedName>
        <fullName evidence="7">Fork-head domain-containing protein</fullName>
    </recommendedName>
</protein>
<dbReference type="CDD" id="cd20024">
    <property type="entry name" value="FH_FOXJ2-like"/>
    <property type="match status" value="1"/>
</dbReference>
<dbReference type="InterPro" id="IPR045912">
    <property type="entry name" value="FOXJ2/3-like"/>
</dbReference>
<reference evidence="8" key="1">
    <citation type="submission" date="2022-07" db="EMBL/GenBank/DDBJ databases">
        <title>Phylogenomic reconstructions and comparative analyses of Kickxellomycotina fungi.</title>
        <authorList>
            <person name="Reynolds N.K."/>
            <person name="Stajich J.E."/>
            <person name="Barry K."/>
            <person name="Grigoriev I.V."/>
            <person name="Crous P."/>
            <person name="Smith M.E."/>
        </authorList>
    </citation>
    <scope>NUCLEOTIDE SEQUENCE</scope>
    <source>
        <strain evidence="8">CBS 109367</strain>
    </source>
</reference>
<evidence type="ECO:0000259" key="7">
    <source>
        <dbReference type="PROSITE" id="PS50039"/>
    </source>
</evidence>
<comment type="subcellular location">
    <subcellularLocation>
        <location evidence="5">Nucleus</location>
    </subcellularLocation>
</comment>
<dbReference type="PANTHER" id="PTHR46078:SF2">
    <property type="entry name" value="FORK-HEAD DOMAIN-CONTAINING PROTEIN"/>
    <property type="match status" value="1"/>
</dbReference>
<proteinExistence type="predicted"/>
<evidence type="ECO:0000256" key="5">
    <source>
        <dbReference type="PROSITE-ProRule" id="PRU00089"/>
    </source>
</evidence>
<keyword evidence="2 5" id="KW-0238">DNA-binding</keyword>
<feature type="region of interest" description="Disordered" evidence="6">
    <location>
        <begin position="555"/>
        <end position="640"/>
    </location>
</feature>
<feature type="region of interest" description="Disordered" evidence="6">
    <location>
        <begin position="174"/>
        <end position="201"/>
    </location>
</feature>
<dbReference type="Pfam" id="PF00250">
    <property type="entry name" value="Forkhead"/>
    <property type="match status" value="1"/>
</dbReference>
<feature type="compositionally biased region" description="Low complexity" evidence="6">
    <location>
        <begin position="174"/>
        <end position="195"/>
    </location>
</feature>
<dbReference type="PROSITE" id="PS50039">
    <property type="entry name" value="FORK_HEAD_3"/>
    <property type="match status" value="1"/>
</dbReference>
<feature type="compositionally biased region" description="Low complexity" evidence="6">
    <location>
        <begin position="504"/>
        <end position="515"/>
    </location>
</feature>
<dbReference type="PRINTS" id="PR00053">
    <property type="entry name" value="FORKHEAD"/>
</dbReference>
<dbReference type="PANTHER" id="PTHR46078">
    <property type="entry name" value="FORKHEAD BOX PROTEIN J2 FAMILY MEMBER"/>
    <property type="match status" value="1"/>
</dbReference>
<feature type="compositionally biased region" description="Low complexity" evidence="6">
    <location>
        <begin position="38"/>
        <end position="58"/>
    </location>
</feature>
<feature type="compositionally biased region" description="Polar residues" evidence="6">
    <location>
        <begin position="555"/>
        <end position="572"/>
    </location>
</feature>
<dbReference type="InterPro" id="IPR030456">
    <property type="entry name" value="TF_fork_head_CS_2"/>
</dbReference>
<evidence type="ECO:0000256" key="6">
    <source>
        <dbReference type="SAM" id="MobiDB-lite"/>
    </source>
</evidence>
<dbReference type="InterPro" id="IPR036388">
    <property type="entry name" value="WH-like_DNA-bd_sf"/>
</dbReference>
<organism evidence="8 9">
    <name type="scientific">Coemansia spiralis</name>
    <dbReference type="NCBI Taxonomy" id="417178"/>
    <lineage>
        <taxon>Eukaryota</taxon>
        <taxon>Fungi</taxon>
        <taxon>Fungi incertae sedis</taxon>
        <taxon>Zoopagomycota</taxon>
        <taxon>Kickxellomycotina</taxon>
        <taxon>Kickxellomycetes</taxon>
        <taxon>Kickxellales</taxon>
        <taxon>Kickxellaceae</taxon>
        <taxon>Coemansia</taxon>
    </lineage>
</organism>
<dbReference type="GO" id="GO:0000978">
    <property type="term" value="F:RNA polymerase II cis-regulatory region sequence-specific DNA binding"/>
    <property type="evidence" value="ECO:0007669"/>
    <property type="project" value="TreeGrafter"/>
</dbReference>
<dbReference type="GO" id="GO:0000981">
    <property type="term" value="F:DNA-binding transcription factor activity, RNA polymerase II-specific"/>
    <property type="evidence" value="ECO:0007669"/>
    <property type="project" value="TreeGrafter"/>
</dbReference>
<dbReference type="SMART" id="SM00339">
    <property type="entry name" value="FH"/>
    <property type="match status" value="1"/>
</dbReference>
<feature type="domain" description="Fork-head" evidence="7">
    <location>
        <begin position="223"/>
        <end position="300"/>
    </location>
</feature>
<dbReference type="EMBL" id="JANBTX010000110">
    <property type="protein sequence ID" value="KAJ2686391.1"/>
    <property type="molecule type" value="Genomic_DNA"/>
</dbReference>
<keyword evidence="3" id="KW-0804">Transcription</keyword>
<feature type="region of interest" description="Disordered" evidence="6">
    <location>
        <begin position="487"/>
        <end position="532"/>
    </location>
</feature>
<dbReference type="Gene3D" id="1.10.10.10">
    <property type="entry name" value="Winged helix-like DNA-binding domain superfamily/Winged helix DNA-binding domain"/>
    <property type="match status" value="1"/>
</dbReference>
<dbReference type="FunFam" id="1.10.10.10:FF:000135">
    <property type="entry name" value="forkhead box protein G1"/>
    <property type="match status" value="1"/>
</dbReference>
<evidence type="ECO:0000313" key="9">
    <source>
        <dbReference type="Proteomes" id="UP001151516"/>
    </source>
</evidence>
<keyword evidence="4 5" id="KW-0539">Nucleus</keyword>
<evidence type="ECO:0000256" key="1">
    <source>
        <dbReference type="ARBA" id="ARBA00023015"/>
    </source>
</evidence>
<keyword evidence="9" id="KW-1185">Reference proteome</keyword>
<feature type="region of interest" description="Disordered" evidence="6">
    <location>
        <begin position="32"/>
        <end position="58"/>
    </location>
</feature>
<evidence type="ECO:0000256" key="3">
    <source>
        <dbReference type="ARBA" id="ARBA00023163"/>
    </source>
</evidence>
<name>A0A9W8GL32_9FUNG</name>
<dbReference type="PROSITE" id="PS00658">
    <property type="entry name" value="FORK_HEAD_2"/>
    <property type="match status" value="1"/>
</dbReference>
<dbReference type="GO" id="GO:0005634">
    <property type="term" value="C:nucleus"/>
    <property type="evidence" value="ECO:0007669"/>
    <property type="project" value="UniProtKB-SubCell"/>
</dbReference>
<feature type="compositionally biased region" description="Polar residues" evidence="6">
    <location>
        <begin position="626"/>
        <end position="640"/>
    </location>
</feature>
<dbReference type="OrthoDB" id="5954824at2759"/>
<evidence type="ECO:0000313" key="8">
    <source>
        <dbReference type="EMBL" id="KAJ2686391.1"/>
    </source>
</evidence>
<dbReference type="InterPro" id="IPR001766">
    <property type="entry name" value="Fork_head_dom"/>
</dbReference>
<keyword evidence="1" id="KW-0805">Transcription regulation</keyword>
<evidence type="ECO:0000256" key="2">
    <source>
        <dbReference type="ARBA" id="ARBA00023125"/>
    </source>
</evidence>
<dbReference type="InterPro" id="IPR018122">
    <property type="entry name" value="TF_fork_head_CS_1"/>
</dbReference>
<dbReference type="InterPro" id="IPR036390">
    <property type="entry name" value="WH_DNA-bd_sf"/>
</dbReference>
<evidence type="ECO:0000256" key="4">
    <source>
        <dbReference type="ARBA" id="ARBA00023242"/>
    </source>
</evidence>
<gene>
    <name evidence="8" type="ORF">IWW39_003661</name>
</gene>
<dbReference type="AlphaFoldDB" id="A0A9W8GL32"/>
<feature type="DNA-binding region" description="Fork-head" evidence="5">
    <location>
        <begin position="223"/>
        <end position="300"/>
    </location>
</feature>
<comment type="caution">
    <text evidence="8">The sequence shown here is derived from an EMBL/GenBank/DDBJ whole genome shotgun (WGS) entry which is preliminary data.</text>
</comment>